<dbReference type="RefSeq" id="WP_052843472.1">
    <property type="nucleotide sequence ID" value="NZ_CP011541.1"/>
</dbReference>
<dbReference type="PATRIC" id="fig|1050174.4.peg.1833"/>
<proteinExistence type="predicted"/>
<name>A0A0G3GRC9_9CORY</name>
<reference evidence="1 2" key="1">
    <citation type="submission" date="2015-05" db="EMBL/GenBank/DDBJ databases">
        <title>Complete genome sequence of Corynebacterium epidermidicanis DSM 45586, isolated from the skin of a dog suffering from pruritus.</title>
        <authorList>
            <person name="Ruckert C."/>
            <person name="Albersmeier A."/>
            <person name="Winkler A."/>
            <person name="Tauch A."/>
        </authorList>
    </citation>
    <scope>NUCLEOTIDE SEQUENCE [LARGE SCALE GENOMIC DNA]</scope>
    <source>
        <strain evidence="1 2">DSM 45586</strain>
    </source>
</reference>
<dbReference type="OrthoDB" id="9798081at2"/>
<organism evidence="1 2">
    <name type="scientific">Corynebacterium epidermidicanis</name>
    <dbReference type="NCBI Taxonomy" id="1050174"/>
    <lineage>
        <taxon>Bacteria</taxon>
        <taxon>Bacillati</taxon>
        <taxon>Actinomycetota</taxon>
        <taxon>Actinomycetes</taxon>
        <taxon>Mycobacteriales</taxon>
        <taxon>Corynebacteriaceae</taxon>
        <taxon>Corynebacterium</taxon>
    </lineage>
</organism>
<gene>
    <name evidence="1" type="ORF">CEPID_09115</name>
</gene>
<keyword evidence="2" id="KW-1185">Reference proteome</keyword>
<protein>
    <submittedName>
        <fullName evidence="1">Uncharacterized protein</fullName>
    </submittedName>
</protein>
<dbReference type="EMBL" id="CP011541">
    <property type="protein sequence ID" value="AKK03669.1"/>
    <property type="molecule type" value="Genomic_DNA"/>
</dbReference>
<accession>A0A0G3GRC9</accession>
<dbReference type="STRING" id="1050174.CEPID_09115"/>
<evidence type="ECO:0000313" key="1">
    <source>
        <dbReference type="EMBL" id="AKK03669.1"/>
    </source>
</evidence>
<dbReference type="AlphaFoldDB" id="A0A0G3GRC9"/>
<dbReference type="KEGG" id="cei:CEPID_09115"/>
<sequence length="230" mass="24780">MSVRSFLVGSDTPGLGGVDTGLSGFPVHDCSDSAAVLEQLARLPENLGVSVRPGVYFLQTDAQTSCGFPVDFDPEHTHLRTADFHETTPGYVRAWQSGGEALCVGERDNEYAVQCPFSFNPDYWGLGLAVRACFLFESEQGATEFFDQDLSRTVSLKEPQHYGQGTMFFGHIADECAVRNGFTDAAVTVLGLDIEDGFTEVALPTNLLADLDFALPGGGDCGTWSAIDDF</sequence>
<dbReference type="Proteomes" id="UP000035368">
    <property type="component" value="Chromosome"/>
</dbReference>
<evidence type="ECO:0000313" key="2">
    <source>
        <dbReference type="Proteomes" id="UP000035368"/>
    </source>
</evidence>